<sequence>MARNKMPAYNIGLMKHYRPGEEEHKSRIGVSTKLNLFTYPWKINKILTSSDLRHLTRLLAQTRLADRYVMPFLDEASRDEVIVNPEGLGSACGIKWATSKSYVLINHWTKDFVRRRELAAGDEIGMCWDSFYSRFNFSVLKRAPTIII</sequence>
<keyword evidence="2" id="KW-1185">Reference proteome</keyword>
<gene>
    <name evidence="1" type="ORF">KPL71_021353</name>
</gene>
<dbReference type="EMBL" id="CM039176">
    <property type="protein sequence ID" value="KAH9716132.1"/>
    <property type="molecule type" value="Genomic_DNA"/>
</dbReference>
<name>A0ACB8JFR8_CITSI</name>
<accession>A0ACB8JFR8</accession>
<organism evidence="1 2">
    <name type="scientific">Citrus sinensis</name>
    <name type="common">Sweet orange</name>
    <name type="synonym">Citrus aurantium var. sinensis</name>
    <dbReference type="NCBI Taxonomy" id="2711"/>
    <lineage>
        <taxon>Eukaryota</taxon>
        <taxon>Viridiplantae</taxon>
        <taxon>Streptophyta</taxon>
        <taxon>Embryophyta</taxon>
        <taxon>Tracheophyta</taxon>
        <taxon>Spermatophyta</taxon>
        <taxon>Magnoliopsida</taxon>
        <taxon>eudicotyledons</taxon>
        <taxon>Gunneridae</taxon>
        <taxon>Pentapetalae</taxon>
        <taxon>rosids</taxon>
        <taxon>malvids</taxon>
        <taxon>Sapindales</taxon>
        <taxon>Rutaceae</taxon>
        <taxon>Aurantioideae</taxon>
        <taxon>Citrus</taxon>
    </lineage>
</organism>
<evidence type="ECO:0000313" key="2">
    <source>
        <dbReference type="Proteomes" id="UP000829398"/>
    </source>
</evidence>
<comment type="caution">
    <text evidence="1">The sequence shown here is derived from an EMBL/GenBank/DDBJ whole genome shotgun (WGS) entry which is preliminary data.</text>
</comment>
<protein>
    <submittedName>
        <fullName evidence="1">B3 domain-containing protein</fullName>
    </submittedName>
</protein>
<proteinExistence type="predicted"/>
<evidence type="ECO:0000313" key="1">
    <source>
        <dbReference type="EMBL" id="KAH9716132.1"/>
    </source>
</evidence>
<reference evidence="2" key="1">
    <citation type="journal article" date="2023" name="Hortic. Res.">
        <title>A chromosome-level phased genome enabling allele-level studies in sweet orange: a case study on citrus Huanglongbing tolerance.</title>
        <authorList>
            <person name="Wu B."/>
            <person name="Yu Q."/>
            <person name="Deng Z."/>
            <person name="Duan Y."/>
            <person name="Luo F."/>
            <person name="Gmitter F. Jr."/>
        </authorList>
    </citation>
    <scope>NUCLEOTIDE SEQUENCE [LARGE SCALE GENOMIC DNA]</scope>
    <source>
        <strain evidence="2">cv. Valencia</strain>
    </source>
</reference>
<dbReference type="Proteomes" id="UP000829398">
    <property type="component" value="Chromosome 7"/>
</dbReference>